<gene>
    <name evidence="1" type="ORF">KI387_036223</name>
</gene>
<sequence>MLTLEFETATKVTKTKNPFKDAETGGFVLWQMMSDMWYVELVVAGNKVYAGSNGKLVWRHAPWLGAHVAK</sequence>
<proteinExistence type="predicted"/>
<evidence type="ECO:0000313" key="2">
    <source>
        <dbReference type="Proteomes" id="UP000824469"/>
    </source>
</evidence>
<dbReference type="InterPro" id="IPR006873">
    <property type="entry name" value="DUF620"/>
</dbReference>
<dbReference type="OMA" id="SDMWYVE"/>
<dbReference type="Pfam" id="PF04788">
    <property type="entry name" value="DUF620"/>
    <property type="match status" value="1"/>
</dbReference>
<protein>
    <submittedName>
        <fullName evidence="1">Uncharacterized protein</fullName>
    </submittedName>
</protein>
<name>A0AA38FPG7_TAXCH</name>
<organism evidence="1 2">
    <name type="scientific">Taxus chinensis</name>
    <name type="common">Chinese yew</name>
    <name type="synonym">Taxus wallichiana var. chinensis</name>
    <dbReference type="NCBI Taxonomy" id="29808"/>
    <lineage>
        <taxon>Eukaryota</taxon>
        <taxon>Viridiplantae</taxon>
        <taxon>Streptophyta</taxon>
        <taxon>Embryophyta</taxon>
        <taxon>Tracheophyta</taxon>
        <taxon>Spermatophyta</taxon>
        <taxon>Pinopsida</taxon>
        <taxon>Pinidae</taxon>
        <taxon>Conifers II</taxon>
        <taxon>Cupressales</taxon>
        <taxon>Taxaceae</taxon>
        <taxon>Taxus</taxon>
    </lineage>
</organism>
<dbReference type="AlphaFoldDB" id="A0AA38FPG7"/>
<reference evidence="1 2" key="1">
    <citation type="journal article" date="2021" name="Nat. Plants">
        <title>The Taxus genome provides insights into paclitaxel biosynthesis.</title>
        <authorList>
            <person name="Xiong X."/>
            <person name="Gou J."/>
            <person name="Liao Q."/>
            <person name="Li Y."/>
            <person name="Zhou Q."/>
            <person name="Bi G."/>
            <person name="Li C."/>
            <person name="Du R."/>
            <person name="Wang X."/>
            <person name="Sun T."/>
            <person name="Guo L."/>
            <person name="Liang H."/>
            <person name="Lu P."/>
            <person name="Wu Y."/>
            <person name="Zhang Z."/>
            <person name="Ro D.K."/>
            <person name="Shang Y."/>
            <person name="Huang S."/>
            <person name="Yan J."/>
        </authorList>
    </citation>
    <scope>NUCLEOTIDE SEQUENCE [LARGE SCALE GENOMIC DNA]</scope>
    <source>
        <strain evidence="1">Ta-2019</strain>
    </source>
</reference>
<dbReference type="EMBL" id="JAHRHJ020000007">
    <property type="protein sequence ID" value="KAH9308312.1"/>
    <property type="molecule type" value="Genomic_DNA"/>
</dbReference>
<keyword evidence="2" id="KW-1185">Reference proteome</keyword>
<feature type="non-terminal residue" evidence="1">
    <location>
        <position position="70"/>
    </location>
</feature>
<dbReference type="PANTHER" id="PTHR31300">
    <property type="entry name" value="LIPASE"/>
    <property type="match status" value="1"/>
</dbReference>
<evidence type="ECO:0000313" key="1">
    <source>
        <dbReference type="EMBL" id="KAH9308312.1"/>
    </source>
</evidence>
<dbReference type="Proteomes" id="UP000824469">
    <property type="component" value="Unassembled WGS sequence"/>
</dbReference>
<comment type="caution">
    <text evidence="1">The sequence shown here is derived from an EMBL/GenBank/DDBJ whole genome shotgun (WGS) entry which is preliminary data.</text>
</comment>
<accession>A0AA38FPG7</accession>
<dbReference type="PANTHER" id="PTHR31300:SF2">
    <property type="entry name" value="LIPASE-LIKE PROTEIN"/>
    <property type="match status" value="1"/>
</dbReference>